<dbReference type="OrthoDB" id="333905at2759"/>
<organism evidence="3 4">
    <name type="scientific">Ceratobasidium theobromae</name>
    <dbReference type="NCBI Taxonomy" id="1582974"/>
    <lineage>
        <taxon>Eukaryota</taxon>
        <taxon>Fungi</taxon>
        <taxon>Dikarya</taxon>
        <taxon>Basidiomycota</taxon>
        <taxon>Agaricomycotina</taxon>
        <taxon>Agaricomycetes</taxon>
        <taxon>Cantharellales</taxon>
        <taxon>Ceratobasidiaceae</taxon>
        <taxon>Ceratobasidium</taxon>
    </lineage>
</organism>
<feature type="coiled-coil region" evidence="1">
    <location>
        <begin position="291"/>
        <end position="344"/>
    </location>
</feature>
<keyword evidence="1" id="KW-0175">Coiled coil</keyword>
<comment type="caution">
    <text evidence="3">The sequence shown here is derived from an EMBL/GenBank/DDBJ whole genome shotgun (WGS) entry which is preliminary data.</text>
</comment>
<evidence type="ECO:0000256" key="1">
    <source>
        <dbReference type="SAM" id="Coils"/>
    </source>
</evidence>
<evidence type="ECO:0000313" key="3">
    <source>
        <dbReference type="EMBL" id="KAB5592764.1"/>
    </source>
</evidence>
<evidence type="ECO:0000313" key="4">
    <source>
        <dbReference type="Proteomes" id="UP000383932"/>
    </source>
</evidence>
<feature type="compositionally biased region" description="Polar residues" evidence="2">
    <location>
        <begin position="34"/>
        <end position="54"/>
    </location>
</feature>
<dbReference type="AlphaFoldDB" id="A0A5N5QM59"/>
<dbReference type="InterPro" id="IPR036533">
    <property type="entry name" value="BAG_dom_sf"/>
</dbReference>
<feature type="region of interest" description="Disordered" evidence="2">
    <location>
        <begin position="1"/>
        <end position="165"/>
    </location>
</feature>
<protein>
    <recommendedName>
        <fullName evidence="5">BAG domain-containing protein</fullName>
    </recommendedName>
</protein>
<feature type="region of interest" description="Disordered" evidence="2">
    <location>
        <begin position="203"/>
        <end position="242"/>
    </location>
</feature>
<dbReference type="Proteomes" id="UP000383932">
    <property type="component" value="Unassembled WGS sequence"/>
</dbReference>
<dbReference type="SUPFAM" id="SSF63491">
    <property type="entry name" value="BAG domain"/>
    <property type="match status" value="1"/>
</dbReference>
<sequence>MQLNEHTLSFGTQHSEPTAVSSHPPHSAMPQRSLKMSTSPSGLSSYGYESSPDYSYTPRPHPGVVGYPYMPHNPTPQEREACEKRIRAVQARHMPHTPSDSPSRLANRDAPLGEIKRGGTTGGGSNGERLRPVLEVSPPPLFIPSFSNGEDHEEEDSAGPETPYSAHMHWWQDSLPGAPCLKGQQPRPNRRVSFGTHHCEPTADCARSTPQTTPTANTRLGESVPLAEADDLSSSETNGASTAAHSEIDQVIHEYNTLVLHFKFPQNLDFATSAEGKYLPQLTHTPANKGLLEHTHKLEKLLERLDDVQSNGNRGVQRKRKQAVDRLIQELEELKRMQAEACLNYSCTQKMGTP</sequence>
<keyword evidence="4" id="KW-1185">Reference proteome</keyword>
<evidence type="ECO:0008006" key="5">
    <source>
        <dbReference type="Google" id="ProtNLM"/>
    </source>
</evidence>
<feature type="compositionally biased region" description="Polar residues" evidence="2">
    <location>
        <begin position="208"/>
        <end position="220"/>
    </location>
</feature>
<feature type="compositionally biased region" description="Polar residues" evidence="2">
    <location>
        <begin position="1"/>
        <end position="21"/>
    </location>
</feature>
<dbReference type="Gene3D" id="1.20.58.120">
    <property type="entry name" value="BAG domain"/>
    <property type="match status" value="1"/>
</dbReference>
<dbReference type="GO" id="GO:0051087">
    <property type="term" value="F:protein-folding chaperone binding"/>
    <property type="evidence" value="ECO:0007669"/>
    <property type="project" value="InterPro"/>
</dbReference>
<evidence type="ECO:0000256" key="2">
    <source>
        <dbReference type="SAM" id="MobiDB-lite"/>
    </source>
</evidence>
<dbReference type="EMBL" id="SSOP01000055">
    <property type="protein sequence ID" value="KAB5592764.1"/>
    <property type="molecule type" value="Genomic_DNA"/>
</dbReference>
<accession>A0A5N5QM59</accession>
<proteinExistence type="predicted"/>
<reference evidence="3 4" key="1">
    <citation type="journal article" date="2019" name="Fungal Biol. Biotechnol.">
        <title>Draft genome sequence of fastidious pathogen Ceratobasidium theobromae, which causes vascular-streak dieback in Theobroma cacao.</title>
        <authorList>
            <person name="Ali S.S."/>
            <person name="Asman A."/>
            <person name="Shao J."/>
            <person name="Firmansyah A.P."/>
            <person name="Susilo A.W."/>
            <person name="Rosmana A."/>
            <person name="McMahon P."/>
            <person name="Junaid M."/>
            <person name="Guest D."/>
            <person name="Kheng T.Y."/>
            <person name="Meinhardt L.W."/>
            <person name="Bailey B.A."/>
        </authorList>
    </citation>
    <scope>NUCLEOTIDE SEQUENCE [LARGE SCALE GENOMIC DNA]</scope>
    <source>
        <strain evidence="3 4">CT2</strain>
    </source>
</reference>
<name>A0A5N5QM59_9AGAM</name>
<gene>
    <name evidence="3" type="ORF">CTheo_3832</name>
</gene>
<feature type="compositionally biased region" description="Basic and acidic residues" evidence="2">
    <location>
        <begin position="77"/>
        <end position="86"/>
    </location>
</feature>